<proteinExistence type="predicted"/>
<evidence type="ECO:0000313" key="3">
    <source>
        <dbReference type="EMBL" id="GAA2802819.1"/>
    </source>
</evidence>
<dbReference type="EMBL" id="BAAAUX010000016">
    <property type="protein sequence ID" value="GAA2802819.1"/>
    <property type="molecule type" value="Genomic_DNA"/>
</dbReference>
<evidence type="ECO:0000256" key="1">
    <source>
        <dbReference type="SAM" id="MobiDB-lite"/>
    </source>
</evidence>
<evidence type="ECO:0000259" key="2">
    <source>
        <dbReference type="PROSITE" id="PS50943"/>
    </source>
</evidence>
<gene>
    <name evidence="3" type="ORF">GCM10010470_42420</name>
</gene>
<feature type="domain" description="HTH cro/C1-type" evidence="2">
    <location>
        <begin position="28"/>
        <end position="83"/>
    </location>
</feature>
<reference evidence="3 4" key="1">
    <citation type="journal article" date="2019" name="Int. J. Syst. Evol. Microbiol.">
        <title>The Global Catalogue of Microorganisms (GCM) 10K type strain sequencing project: providing services to taxonomists for standard genome sequencing and annotation.</title>
        <authorList>
            <consortium name="The Broad Institute Genomics Platform"/>
            <consortium name="The Broad Institute Genome Sequencing Center for Infectious Disease"/>
            <person name="Wu L."/>
            <person name="Ma J."/>
        </authorList>
    </citation>
    <scope>NUCLEOTIDE SEQUENCE [LARGE SCALE GENOMIC DNA]</scope>
    <source>
        <strain evidence="3 4">JCM 9383</strain>
    </source>
</reference>
<dbReference type="SUPFAM" id="SSF47413">
    <property type="entry name" value="lambda repressor-like DNA-binding domains"/>
    <property type="match status" value="1"/>
</dbReference>
<name>A0ABN3VHX5_9PSEU</name>
<dbReference type="Gene3D" id="1.10.260.40">
    <property type="entry name" value="lambda repressor-like DNA-binding domains"/>
    <property type="match status" value="1"/>
</dbReference>
<dbReference type="RefSeq" id="WP_344682287.1">
    <property type="nucleotide sequence ID" value="NZ_BAAAUX010000016.1"/>
</dbReference>
<dbReference type="InterPro" id="IPR010982">
    <property type="entry name" value="Lambda_DNA-bd_dom_sf"/>
</dbReference>
<protein>
    <submittedName>
        <fullName evidence="3">Helix-turn-helix transcriptional regulator</fullName>
    </submittedName>
</protein>
<organism evidence="3 4">
    <name type="scientific">Saccharopolyspora taberi</name>
    <dbReference type="NCBI Taxonomy" id="60895"/>
    <lineage>
        <taxon>Bacteria</taxon>
        <taxon>Bacillati</taxon>
        <taxon>Actinomycetota</taxon>
        <taxon>Actinomycetes</taxon>
        <taxon>Pseudonocardiales</taxon>
        <taxon>Pseudonocardiaceae</taxon>
        <taxon>Saccharopolyspora</taxon>
    </lineage>
</organism>
<dbReference type="PROSITE" id="PS50943">
    <property type="entry name" value="HTH_CROC1"/>
    <property type="match status" value="1"/>
</dbReference>
<dbReference type="Gene3D" id="3.30.450.180">
    <property type="match status" value="1"/>
</dbReference>
<feature type="compositionally biased region" description="Basic and acidic residues" evidence="1">
    <location>
        <begin position="270"/>
        <end position="284"/>
    </location>
</feature>
<feature type="region of interest" description="Disordered" evidence="1">
    <location>
        <begin position="261"/>
        <end position="284"/>
    </location>
</feature>
<dbReference type="Proteomes" id="UP001500979">
    <property type="component" value="Unassembled WGS sequence"/>
</dbReference>
<dbReference type="CDD" id="cd00093">
    <property type="entry name" value="HTH_XRE"/>
    <property type="match status" value="1"/>
</dbReference>
<evidence type="ECO:0000313" key="4">
    <source>
        <dbReference type="Proteomes" id="UP001500979"/>
    </source>
</evidence>
<dbReference type="InterPro" id="IPR041413">
    <property type="entry name" value="MLTR_LBD"/>
</dbReference>
<dbReference type="Pfam" id="PF17765">
    <property type="entry name" value="MLTR_LBD"/>
    <property type="match status" value="1"/>
</dbReference>
<accession>A0ABN3VHX5</accession>
<keyword evidence="4" id="KW-1185">Reference proteome</keyword>
<dbReference type="SMART" id="SM00530">
    <property type="entry name" value="HTH_XRE"/>
    <property type="match status" value="1"/>
</dbReference>
<dbReference type="PANTHER" id="PTHR35010">
    <property type="entry name" value="BLL4672 PROTEIN-RELATED"/>
    <property type="match status" value="1"/>
</dbReference>
<dbReference type="Pfam" id="PF13560">
    <property type="entry name" value="HTH_31"/>
    <property type="match status" value="1"/>
</dbReference>
<sequence>MARTAQLGDFLRSRRTRLRPEDVGIPVLHERRRVRGLRREEIAQLAGVSVSYYTRLEQGQSQHASAEVLDAISTALRLDGHEHEHLRRLAETTRRPIPQRRPEPEQLTQATRDLMRSFSGVPVLALGQRTDILAWNDLGHALLGGHLGFDSVDDPQTRPNLAKMVFLDPRTRDLYADWPRKASGVVGHLRLLAGRHPDDAELAGLIGELTIRSDDFAAFWADHVVRPCTADTHELRHPVAGPITVTQQTLLLSPSSDQAVAVSTTEAGSESERALARLAERARS</sequence>
<dbReference type="PANTHER" id="PTHR35010:SF2">
    <property type="entry name" value="BLL4672 PROTEIN"/>
    <property type="match status" value="1"/>
</dbReference>
<comment type="caution">
    <text evidence="3">The sequence shown here is derived from an EMBL/GenBank/DDBJ whole genome shotgun (WGS) entry which is preliminary data.</text>
</comment>
<dbReference type="InterPro" id="IPR001387">
    <property type="entry name" value="Cro/C1-type_HTH"/>
</dbReference>